<accession>A0A1H4IZP4</accession>
<feature type="transmembrane region" description="Helical" evidence="7">
    <location>
        <begin position="140"/>
        <end position="160"/>
    </location>
</feature>
<dbReference type="InterPro" id="IPR051393">
    <property type="entry name" value="ABC_transporter_permease"/>
</dbReference>
<evidence type="ECO:0000256" key="8">
    <source>
        <dbReference type="SAM" id="MobiDB-lite"/>
    </source>
</evidence>
<dbReference type="EMBL" id="FNSQ01000005">
    <property type="protein sequence ID" value="SEB39457.1"/>
    <property type="molecule type" value="Genomic_DNA"/>
</dbReference>
<dbReference type="SUPFAM" id="SSF161098">
    <property type="entry name" value="MetI-like"/>
    <property type="match status" value="1"/>
</dbReference>
<evidence type="ECO:0000256" key="5">
    <source>
        <dbReference type="ARBA" id="ARBA00022989"/>
    </source>
</evidence>
<dbReference type="AlphaFoldDB" id="A0A1H4IZP4"/>
<evidence type="ECO:0000256" key="7">
    <source>
        <dbReference type="RuleBase" id="RU363032"/>
    </source>
</evidence>
<feature type="transmembrane region" description="Helical" evidence="7">
    <location>
        <begin position="296"/>
        <end position="314"/>
    </location>
</feature>
<feature type="transmembrane region" description="Helical" evidence="7">
    <location>
        <begin position="40"/>
        <end position="68"/>
    </location>
</feature>
<dbReference type="Pfam" id="PF00528">
    <property type="entry name" value="BPD_transp_1"/>
    <property type="match status" value="1"/>
</dbReference>
<reference evidence="11" key="1">
    <citation type="submission" date="2016-10" db="EMBL/GenBank/DDBJ databases">
        <authorList>
            <person name="Varghese N."/>
            <person name="Submissions S."/>
        </authorList>
    </citation>
    <scope>NUCLEOTIDE SEQUENCE [LARGE SCALE GENOMIC DNA]</scope>
    <source>
        <strain evidence="11">DSM 16089</strain>
    </source>
</reference>
<dbReference type="PROSITE" id="PS50928">
    <property type="entry name" value="ABC_TM1"/>
    <property type="match status" value="1"/>
</dbReference>
<dbReference type="GO" id="GO:0005886">
    <property type="term" value="C:plasma membrane"/>
    <property type="evidence" value="ECO:0007669"/>
    <property type="project" value="UniProtKB-SubCell"/>
</dbReference>
<dbReference type="RefSeq" id="WP_060927711.1">
    <property type="nucleotide sequence ID" value="NZ_FNSQ01000005.1"/>
</dbReference>
<keyword evidence="5 7" id="KW-1133">Transmembrane helix</keyword>
<evidence type="ECO:0000256" key="2">
    <source>
        <dbReference type="ARBA" id="ARBA00022448"/>
    </source>
</evidence>
<feature type="compositionally biased region" description="Low complexity" evidence="8">
    <location>
        <begin position="9"/>
        <end position="25"/>
    </location>
</feature>
<organism evidence="10 11">
    <name type="scientific">Microbacterium hydrocarbonoxydans</name>
    <dbReference type="NCBI Taxonomy" id="273678"/>
    <lineage>
        <taxon>Bacteria</taxon>
        <taxon>Bacillati</taxon>
        <taxon>Actinomycetota</taxon>
        <taxon>Actinomycetes</taxon>
        <taxon>Micrococcales</taxon>
        <taxon>Microbacteriaceae</taxon>
        <taxon>Microbacterium</taxon>
    </lineage>
</organism>
<dbReference type="CDD" id="cd06261">
    <property type="entry name" value="TM_PBP2"/>
    <property type="match status" value="1"/>
</dbReference>
<keyword evidence="4 7" id="KW-0812">Transmembrane</keyword>
<evidence type="ECO:0000313" key="11">
    <source>
        <dbReference type="Proteomes" id="UP000183750"/>
    </source>
</evidence>
<dbReference type="OrthoDB" id="9805974at2"/>
<feature type="transmembrane region" description="Helical" evidence="7">
    <location>
        <begin position="107"/>
        <end position="128"/>
    </location>
</feature>
<gene>
    <name evidence="10" type="ORF">SAMN04489807_0448</name>
</gene>
<comment type="subcellular location">
    <subcellularLocation>
        <location evidence="1 7">Cell membrane</location>
        <topology evidence="1 7">Multi-pass membrane protein</topology>
    </subcellularLocation>
</comment>
<sequence length="321" mass="34466">MTLRDDAVADAAGGTAAPAPSTGRPQKARLRTRLLGAQPLGGLFALPYFIFVIAIFAYPLGFAVYIAFHDYFFTAPNVEVERPFVGFDNFVTVLTDPRVLGSFRNTLIFLVINVPLTAVLSLVLAAALNTGIRWVAAYRVAFYVPYLTASVSLVGVWMLLFSGNGLINTILGPLAPDPSWLVNSGLAMPMIALYVTWKQLGFYILLYLAALQNVPKELYESAETDGAGAFSRFWNVTVPGVRSATTLVLILSIITGANLFTEPYLLTNGGGPDGASSTPVLLIYQLGIQQQNPDTAAAIGMILVVLVGMLSLAANRATRER</sequence>
<feature type="domain" description="ABC transmembrane type-1" evidence="9">
    <location>
        <begin position="103"/>
        <end position="314"/>
    </location>
</feature>
<proteinExistence type="inferred from homology"/>
<dbReference type="InterPro" id="IPR000515">
    <property type="entry name" value="MetI-like"/>
</dbReference>
<feature type="transmembrane region" description="Helical" evidence="7">
    <location>
        <begin position="241"/>
        <end position="260"/>
    </location>
</feature>
<dbReference type="GO" id="GO:0055085">
    <property type="term" value="P:transmembrane transport"/>
    <property type="evidence" value="ECO:0007669"/>
    <property type="project" value="InterPro"/>
</dbReference>
<keyword evidence="3" id="KW-1003">Cell membrane</keyword>
<evidence type="ECO:0000256" key="1">
    <source>
        <dbReference type="ARBA" id="ARBA00004651"/>
    </source>
</evidence>
<feature type="transmembrane region" description="Helical" evidence="7">
    <location>
        <begin position="180"/>
        <end position="197"/>
    </location>
</feature>
<evidence type="ECO:0000259" key="9">
    <source>
        <dbReference type="PROSITE" id="PS50928"/>
    </source>
</evidence>
<evidence type="ECO:0000256" key="3">
    <source>
        <dbReference type="ARBA" id="ARBA00022475"/>
    </source>
</evidence>
<evidence type="ECO:0000313" key="10">
    <source>
        <dbReference type="EMBL" id="SEB39457.1"/>
    </source>
</evidence>
<keyword evidence="11" id="KW-1185">Reference proteome</keyword>
<keyword evidence="2 7" id="KW-0813">Transport</keyword>
<evidence type="ECO:0000256" key="6">
    <source>
        <dbReference type="ARBA" id="ARBA00023136"/>
    </source>
</evidence>
<dbReference type="InterPro" id="IPR035906">
    <property type="entry name" value="MetI-like_sf"/>
</dbReference>
<feature type="region of interest" description="Disordered" evidence="8">
    <location>
        <begin position="1"/>
        <end position="25"/>
    </location>
</feature>
<dbReference type="PANTHER" id="PTHR30193:SF41">
    <property type="entry name" value="DIACETYLCHITOBIOSE UPTAKE SYSTEM PERMEASE PROTEIN NGCF"/>
    <property type="match status" value="1"/>
</dbReference>
<protein>
    <submittedName>
        <fullName evidence="10">Carbohydrate ABC transporter membrane protein 1, CUT1 family</fullName>
    </submittedName>
</protein>
<name>A0A1H4IZP4_9MICO</name>
<keyword evidence="6 7" id="KW-0472">Membrane</keyword>
<dbReference type="PANTHER" id="PTHR30193">
    <property type="entry name" value="ABC TRANSPORTER PERMEASE PROTEIN"/>
    <property type="match status" value="1"/>
</dbReference>
<dbReference type="Gene3D" id="1.10.3720.10">
    <property type="entry name" value="MetI-like"/>
    <property type="match status" value="1"/>
</dbReference>
<comment type="similarity">
    <text evidence="7">Belongs to the binding-protein-dependent transport system permease family.</text>
</comment>
<dbReference type="Proteomes" id="UP000183750">
    <property type="component" value="Unassembled WGS sequence"/>
</dbReference>
<evidence type="ECO:0000256" key="4">
    <source>
        <dbReference type="ARBA" id="ARBA00022692"/>
    </source>
</evidence>